<organism evidence="1">
    <name type="scientific">Amphimedon queenslandica</name>
    <name type="common">Sponge</name>
    <dbReference type="NCBI Taxonomy" id="400682"/>
    <lineage>
        <taxon>Eukaryota</taxon>
        <taxon>Metazoa</taxon>
        <taxon>Porifera</taxon>
        <taxon>Demospongiae</taxon>
        <taxon>Heteroscleromorpha</taxon>
        <taxon>Haplosclerida</taxon>
        <taxon>Niphatidae</taxon>
        <taxon>Amphimedon</taxon>
    </lineage>
</organism>
<protein>
    <submittedName>
        <fullName evidence="1">Uncharacterized protein</fullName>
    </submittedName>
</protein>
<proteinExistence type="predicted"/>
<dbReference type="AlphaFoldDB" id="A0A1X7UKW2"/>
<sequence length="43" mass="5433">MWVVLCQLRFYKSKRKSGTHMKLLHQVPRCFIYHYFFRNSIRL</sequence>
<accession>A0A1X7UKW2</accession>
<reference evidence="1" key="1">
    <citation type="submission" date="2017-05" db="UniProtKB">
        <authorList>
            <consortium name="EnsemblMetazoa"/>
        </authorList>
    </citation>
    <scope>IDENTIFICATION</scope>
</reference>
<dbReference type="EnsemblMetazoa" id="Aqu2.1.28393_001">
    <property type="protein sequence ID" value="Aqu2.1.28393_001"/>
    <property type="gene ID" value="Aqu2.1.28393"/>
</dbReference>
<evidence type="ECO:0000313" key="1">
    <source>
        <dbReference type="EnsemblMetazoa" id="Aqu2.1.28393_001"/>
    </source>
</evidence>
<name>A0A1X7UKW2_AMPQE</name>
<dbReference type="InParanoid" id="A0A1X7UKW2"/>